<dbReference type="EMBL" id="VSSQ01001126">
    <property type="protein sequence ID" value="MPM05371.1"/>
    <property type="molecule type" value="Genomic_DNA"/>
</dbReference>
<comment type="caution">
    <text evidence="1">The sequence shown here is derived from an EMBL/GenBank/DDBJ whole genome shotgun (WGS) entry which is preliminary data.</text>
</comment>
<proteinExistence type="predicted"/>
<sequence length="149" mass="16067">MGAFDAADRPVFSGTDGRFYVDSMAVEVGVDLDCVFPEHGLCRCDMVFRTVLEHLEAVGGAAAEGRKGRRHAVSPQPLRPGNADIDAVLVDAVADGHRNGIHRSAEFFLCPGDGQRHRSGLGTSERGFDFSPKEFLDGEHVFPSNAIPE</sequence>
<gene>
    <name evidence="1" type="ORF">SDC9_51661</name>
</gene>
<dbReference type="AlphaFoldDB" id="A0A644WPD7"/>
<name>A0A644WPD7_9ZZZZ</name>
<accession>A0A644WPD7</accession>
<reference evidence="1" key="1">
    <citation type="submission" date="2019-08" db="EMBL/GenBank/DDBJ databases">
        <authorList>
            <person name="Kucharzyk K."/>
            <person name="Murdoch R.W."/>
            <person name="Higgins S."/>
            <person name="Loffler F."/>
        </authorList>
    </citation>
    <scope>NUCLEOTIDE SEQUENCE</scope>
</reference>
<organism evidence="1">
    <name type="scientific">bioreactor metagenome</name>
    <dbReference type="NCBI Taxonomy" id="1076179"/>
    <lineage>
        <taxon>unclassified sequences</taxon>
        <taxon>metagenomes</taxon>
        <taxon>ecological metagenomes</taxon>
    </lineage>
</organism>
<evidence type="ECO:0000313" key="1">
    <source>
        <dbReference type="EMBL" id="MPM05371.1"/>
    </source>
</evidence>
<protein>
    <submittedName>
        <fullName evidence="1">Uncharacterized protein</fullName>
    </submittedName>
</protein>